<dbReference type="STRING" id="1182545.A0A072PJ39"/>
<dbReference type="RefSeq" id="XP_013258145.1">
    <property type="nucleotide sequence ID" value="XM_013402691.1"/>
</dbReference>
<name>A0A072PJ39_9EURO</name>
<dbReference type="SUPFAM" id="SSF47473">
    <property type="entry name" value="EF-hand"/>
    <property type="match status" value="1"/>
</dbReference>
<dbReference type="GO" id="GO:0004497">
    <property type="term" value="F:monooxygenase activity"/>
    <property type="evidence" value="ECO:0007669"/>
    <property type="project" value="TreeGrafter"/>
</dbReference>
<accession>A0A072PJ39</accession>
<reference evidence="4 5" key="1">
    <citation type="submission" date="2013-03" db="EMBL/GenBank/DDBJ databases">
        <title>The Genome Sequence of Exophiala aquamarina CBS 119918.</title>
        <authorList>
            <consortium name="The Broad Institute Genomics Platform"/>
            <person name="Cuomo C."/>
            <person name="de Hoog S."/>
            <person name="Gorbushina A."/>
            <person name="Walker B."/>
            <person name="Young S.K."/>
            <person name="Zeng Q."/>
            <person name="Gargeya S."/>
            <person name="Fitzgerald M."/>
            <person name="Haas B."/>
            <person name="Abouelleil A."/>
            <person name="Allen A.W."/>
            <person name="Alvarado L."/>
            <person name="Arachchi H.M."/>
            <person name="Berlin A.M."/>
            <person name="Chapman S.B."/>
            <person name="Gainer-Dewar J."/>
            <person name="Goldberg J."/>
            <person name="Griggs A."/>
            <person name="Gujja S."/>
            <person name="Hansen M."/>
            <person name="Howarth C."/>
            <person name="Imamovic A."/>
            <person name="Ireland A."/>
            <person name="Larimer J."/>
            <person name="McCowan C."/>
            <person name="Murphy C."/>
            <person name="Pearson M."/>
            <person name="Poon T.W."/>
            <person name="Priest M."/>
            <person name="Roberts A."/>
            <person name="Saif S."/>
            <person name="Shea T."/>
            <person name="Sisk P."/>
            <person name="Sykes S."/>
            <person name="Wortman J."/>
            <person name="Nusbaum C."/>
            <person name="Birren B."/>
        </authorList>
    </citation>
    <scope>NUCLEOTIDE SEQUENCE [LARGE SCALE GENOMIC DNA]</scope>
    <source>
        <strain evidence="4 5">CBS 119918</strain>
    </source>
</reference>
<dbReference type="InterPro" id="IPR011992">
    <property type="entry name" value="EF-hand-dom_pair"/>
</dbReference>
<dbReference type="PANTHER" id="PTHR31495:SF0">
    <property type="entry name" value="BINDING PROTEIN CALEOSIN, PUTATIVE (AFU_ORTHOLOGUE AFUA_5G13750)-RELATED"/>
    <property type="match status" value="1"/>
</dbReference>
<evidence type="ECO:0000256" key="3">
    <source>
        <dbReference type="SAM" id="Phobius"/>
    </source>
</evidence>
<keyword evidence="3" id="KW-0812">Transmembrane</keyword>
<feature type="compositionally biased region" description="Low complexity" evidence="2">
    <location>
        <begin position="10"/>
        <end position="30"/>
    </location>
</feature>
<dbReference type="Proteomes" id="UP000027920">
    <property type="component" value="Unassembled WGS sequence"/>
</dbReference>
<evidence type="ECO:0008006" key="6">
    <source>
        <dbReference type="Google" id="ProtNLM"/>
    </source>
</evidence>
<dbReference type="InterPro" id="IPR007736">
    <property type="entry name" value="Caleosin-related"/>
</dbReference>
<dbReference type="VEuPathDB" id="FungiDB:A1O9_08305"/>
<dbReference type="OrthoDB" id="640742at2759"/>
<evidence type="ECO:0000256" key="1">
    <source>
        <dbReference type="ARBA" id="ARBA00006765"/>
    </source>
</evidence>
<sequence length="258" mass="29466">MGEATGVSMATLTRTTASRQTTSTPSSSTLANGSPRPITIFDPARQSQIKQLTALQQHVLFWDRDNDGIIYPLDVYNGFRALGFSIIFSLGSLLIPLFFSYATSITQSYIPDPRYRIYVSSIHKAKHGSDTGIYDVDGHFDATRFDAMFARYDTTRSGGLSAHELWTMWKKNRCAADPAGWCFAFMEMWTTWLLLQQDGRVWKDDLRACYDGTLFWRIGEGYEIGKPWQKGYGVRDFLEGMWYGGTWKNWEFKGTKTR</sequence>
<feature type="transmembrane region" description="Helical" evidence="3">
    <location>
        <begin position="81"/>
        <end position="102"/>
    </location>
</feature>
<gene>
    <name evidence="4" type="ORF">A1O9_08305</name>
</gene>
<evidence type="ECO:0000313" key="4">
    <source>
        <dbReference type="EMBL" id="KEF55555.1"/>
    </source>
</evidence>
<comment type="similarity">
    <text evidence="1">Belongs to the caleosin family.</text>
</comment>
<dbReference type="AlphaFoldDB" id="A0A072PJ39"/>
<keyword evidence="3" id="KW-1133">Transmembrane helix</keyword>
<proteinExistence type="inferred from homology"/>
<evidence type="ECO:0000256" key="2">
    <source>
        <dbReference type="SAM" id="MobiDB-lite"/>
    </source>
</evidence>
<dbReference type="GO" id="GO:0005509">
    <property type="term" value="F:calcium ion binding"/>
    <property type="evidence" value="ECO:0007669"/>
    <property type="project" value="TreeGrafter"/>
</dbReference>
<dbReference type="HOGENOM" id="CLU_062049_1_0_1"/>
<dbReference type="GeneID" id="25283218"/>
<feature type="region of interest" description="Disordered" evidence="2">
    <location>
        <begin position="1"/>
        <end position="35"/>
    </location>
</feature>
<keyword evidence="5" id="KW-1185">Reference proteome</keyword>
<evidence type="ECO:0000313" key="5">
    <source>
        <dbReference type="Proteomes" id="UP000027920"/>
    </source>
</evidence>
<protein>
    <recommendedName>
        <fullName evidence="6">EF-hand domain-containing protein</fullName>
    </recommendedName>
</protein>
<dbReference type="Pfam" id="PF05042">
    <property type="entry name" value="Caleosin"/>
    <property type="match status" value="1"/>
</dbReference>
<dbReference type="EMBL" id="AMGV01000007">
    <property type="protein sequence ID" value="KEF55555.1"/>
    <property type="molecule type" value="Genomic_DNA"/>
</dbReference>
<keyword evidence="3" id="KW-0472">Membrane</keyword>
<dbReference type="PANTHER" id="PTHR31495">
    <property type="entry name" value="PEROXYGENASE 3-RELATED"/>
    <property type="match status" value="1"/>
</dbReference>
<organism evidence="4 5">
    <name type="scientific">Exophiala aquamarina CBS 119918</name>
    <dbReference type="NCBI Taxonomy" id="1182545"/>
    <lineage>
        <taxon>Eukaryota</taxon>
        <taxon>Fungi</taxon>
        <taxon>Dikarya</taxon>
        <taxon>Ascomycota</taxon>
        <taxon>Pezizomycotina</taxon>
        <taxon>Eurotiomycetes</taxon>
        <taxon>Chaetothyriomycetidae</taxon>
        <taxon>Chaetothyriales</taxon>
        <taxon>Herpotrichiellaceae</taxon>
        <taxon>Exophiala</taxon>
    </lineage>
</organism>
<comment type="caution">
    <text evidence="4">The sequence shown here is derived from an EMBL/GenBank/DDBJ whole genome shotgun (WGS) entry which is preliminary data.</text>
</comment>